<evidence type="ECO:0000256" key="1">
    <source>
        <dbReference type="SAM" id="Phobius"/>
    </source>
</evidence>
<name>A0A6B8VSQ5_9CORY</name>
<dbReference type="InterPro" id="IPR025323">
    <property type="entry name" value="DUF4229"/>
</dbReference>
<keyword evidence="1" id="KW-0812">Transmembrane</keyword>
<evidence type="ECO:0000313" key="2">
    <source>
        <dbReference type="EMBL" id="QGU02931.1"/>
    </source>
</evidence>
<feature type="transmembrane region" description="Helical" evidence="1">
    <location>
        <begin position="54"/>
        <end position="73"/>
    </location>
</feature>
<keyword evidence="1" id="KW-1133">Transmembrane helix</keyword>
<protein>
    <recommendedName>
        <fullName evidence="4">DUF4229 domain-containing protein</fullName>
    </recommendedName>
</protein>
<organism evidence="2 3">
    <name type="scientific">Corynebacterium kalinowskii</name>
    <dbReference type="NCBI Taxonomy" id="2675216"/>
    <lineage>
        <taxon>Bacteria</taxon>
        <taxon>Bacillati</taxon>
        <taxon>Actinomycetota</taxon>
        <taxon>Actinomycetes</taxon>
        <taxon>Mycobacteriales</taxon>
        <taxon>Corynebacteriaceae</taxon>
        <taxon>Corynebacterium</taxon>
    </lineage>
</organism>
<evidence type="ECO:0000313" key="3">
    <source>
        <dbReference type="Proteomes" id="UP000427071"/>
    </source>
</evidence>
<dbReference type="AlphaFoldDB" id="A0A6B8VSQ5"/>
<sequence>MVKVVNQEPILDKSLRNRAWRDIALYGLARLAIFVVLTIIIQSAAILIGAPVPLLISSLLALLVAFPLSMFLFKGLRLKVNEELAEWDAQRKAHKEWVKKELAER</sequence>
<dbReference type="Proteomes" id="UP000427071">
    <property type="component" value="Chromosome"/>
</dbReference>
<reference evidence="3" key="1">
    <citation type="submission" date="2019-11" db="EMBL/GenBank/DDBJ databases">
        <title>Complete genome sequence of Corynebacterium kalinowskii 1959, a novel Corynebacterium species isolated from soil of a small paddock in Vilsendorf, Germany.</title>
        <authorList>
            <person name="Schaffert L."/>
            <person name="Ruwe M."/>
            <person name="Milse J."/>
            <person name="Hanuschka K."/>
            <person name="Ortseifen V."/>
            <person name="Droste J."/>
            <person name="Brandt D."/>
            <person name="Schlueter L."/>
            <person name="Kutter Y."/>
            <person name="Vinke S."/>
            <person name="Viehoefer P."/>
            <person name="Jacob L."/>
            <person name="Luebke N.-C."/>
            <person name="Schulte-Berndt E."/>
            <person name="Hain C."/>
            <person name="Linder M."/>
            <person name="Schmidt P."/>
            <person name="Wollenschlaeger L."/>
            <person name="Luttermann T."/>
            <person name="Thieme E."/>
            <person name="Hassa J."/>
            <person name="Haak M."/>
            <person name="Wittchen M."/>
            <person name="Mentz A."/>
            <person name="Persicke M."/>
            <person name="Busche T."/>
            <person name="Ruckert C."/>
        </authorList>
    </citation>
    <scope>NUCLEOTIDE SEQUENCE [LARGE SCALE GENOMIC DNA]</scope>
    <source>
        <strain evidence="3">1959</strain>
    </source>
</reference>
<keyword evidence="1" id="KW-0472">Membrane</keyword>
<dbReference type="EMBL" id="CP046452">
    <property type="protein sequence ID" value="QGU02931.1"/>
    <property type="molecule type" value="Genomic_DNA"/>
</dbReference>
<dbReference type="KEGG" id="ckw:CKALI_10400"/>
<feature type="transmembrane region" description="Helical" evidence="1">
    <location>
        <begin position="23"/>
        <end position="48"/>
    </location>
</feature>
<accession>A0A6B8VSQ5</accession>
<gene>
    <name evidence="2" type="ORF">CKALI_10400</name>
</gene>
<proteinExistence type="predicted"/>
<keyword evidence="3" id="KW-1185">Reference proteome</keyword>
<evidence type="ECO:0008006" key="4">
    <source>
        <dbReference type="Google" id="ProtNLM"/>
    </source>
</evidence>
<dbReference type="Pfam" id="PF14012">
    <property type="entry name" value="DUF4229"/>
    <property type="match status" value="1"/>
</dbReference>